<sequence length="168" mass="19248">HLLDWLSIKDNITLGPRIHHKLTPEKKSWADKMLEEYGLAPFADARPSQLSGGMRQRAALIRTLALSPSLLLLDEPFSALDYQTRLTVSDDIYRILRTQHMSAVLVTHDISEAISFCNRIIVLTSRPASVKKTFDIHLTLDEDRTPFKARMAPEFKDYFNEIWGELNV</sequence>
<dbReference type="EMBL" id="JBBMEK010000271">
    <property type="protein sequence ID" value="MEQ2366445.1"/>
    <property type="molecule type" value="Genomic_DNA"/>
</dbReference>
<comment type="caution">
    <text evidence="3">The sequence shown here is derived from an EMBL/GenBank/DDBJ whole genome shotgun (WGS) entry which is preliminary data.</text>
</comment>
<dbReference type="Pfam" id="PF00005">
    <property type="entry name" value="ABC_tran"/>
    <property type="match status" value="1"/>
</dbReference>
<dbReference type="SUPFAM" id="SSF52540">
    <property type="entry name" value="P-loop containing nucleoside triphosphate hydrolases"/>
    <property type="match status" value="1"/>
</dbReference>
<keyword evidence="3" id="KW-0547">Nucleotide-binding</keyword>
<dbReference type="InterPro" id="IPR003439">
    <property type="entry name" value="ABC_transporter-like_ATP-bd"/>
</dbReference>
<feature type="non-terminal residue" evidence="3">
    <location>
        <position position="1"/>
    </location>
</feature>
<organism evidence="3 4">
    <name type="scientific">Coprococcus intestinihominis</name>
    <dbReference type="NCBI Taxonomy" id="3133154"/>
    <lineage>
        <taxon>Bacteria</taxon>
        <taxon>Bacillati</taxon>
        <taxon>Bacillota</taxon>
        <taxon>Clostridia</taxon>
        <taxon>Lachnospirales</taxon>
        <taxon>Lachnospiraceae</taxon>
        <taxon>Coprococcus</taxon>
    </lineage>
</organism>
<proteinExistence type="predicted"/>
<dbReference type="GO" id="GO:0005524">
    <property type="term" value="F:ATP binding"/>
    <property type="evidence" value="ECO:0007669"/>
    <property type="project" value="UniProtKB-KW"/>
</dbReference>
<dbReference type="InterPro" id="IPR050166">
    <property type="entry name" value="ABC_transporter_ATP-bind"/>
</dbReference>
<name>A0ABV1B7P4_9FIRM</name>
<keyword evidence="3" id="KW-0067">ATP-binding</keyword>
<dbReference type="Proteomes" id="UP001469749">
    <property type="component" value="Unassembled WGS sequence"/>
</dbReference>
<evidence type="ECO:0000259" key="2">
    <source>
        <dbReference type="Pfam" id="PF00005"/>
    </source>
</evidence>
<dbReference type="Gene3D" id="3.40.50.300">
    <property type="entry name" value="P-loop containing nucleotide triphosphate hydrolases"/>
    <property type="match status" value="1"/>
</dbReference>
<dbReference type="PANTHER" id="PTHR42788:SF21">
    <property type="entry name" value="ABC TRANSPORTER ATP-BINDING PROTEIN"/>
    <property type="match status" value="1"/>
</dbReference>
<dbReference type="PANTHER" id="PTHR42788">
    <property type="entry name" value="TAURINE IMPORT ATP-BINDING PROTEIN-RELATED"/>
    <property type="match status" value="1"/>
</dbReference>
<evidence type="ECO:0000313" key="4">
    <source>
        <dbReference type="Proteomes" id="UP001469749"/>
    </source>
</evidence>
<accession>A0ABV1B7P4</accession>
<gene>
    <name evidence="3" type="ORF">WMO25_15380</name>
</gene>
<dbReference type="InterPro" id="IPR027417">
    <property type="entry name" value="P-loop_NTPase"/>
</dbReference>
<protein>
    <submittedName>
        <fullName evidence="3">ATP-binding cassette domain-containing protein</fullName>
    </submittedName>
</protein>
<evidence type="ECO:0000313" key="3">
    <source>
        <dbReference type="EMBL" id="MEQ2366445.1"/>
    </source>
</evidence>
<evidence type="ECO:0000256" key="1">
    <source>
        <dbReference type="ARBA" id="ARBA00022448"/>
    </source>
</evidence>
<feature type="domain" description="ABC transporter" evidence="2">
    <location>
        <begin position="3"/>
        <end position="77"/>
    </location>
</feature>
<reference evidence="3 4" key="1">
    <citation type="submission" date="2024-03" db="EMBL/GenBank/DDBJ databases">
        <title>Human intestinal bacterial collection.</title>
        <authorList>
            <person name="Pauvert C."/>
            <person name="Hitch T.C.A."/>
            <person name="Clavel T."/>
        </authorList>
    </citation>
    <scope>NUCLEOTIDE SEQUENCE [LARGE SCALE GENOMIC DNA]</scope>
    <source>
        <strain evidence="3 4">CLA-AA-H190</strain>
    </source>
</reference>
<keyword evidence="4" id="KW-1185">Reference proteome</keyword>
<dbReference type="RefSeq" id="WP_349086057.1">
    <property type="nucleotide sequence ID" value="NZ_JBBMEK010000271.1"/>
</dbReference>
<keyword evidence="1" id="KW-0813">Transport</keyword>